<protein>
    <submittedName>
        <fullName evidence="1">Uncharacterized protein</fullName>
    </submittedName>
</protein>
<sequence length="50" mass="5993">MHPRRSNRIIRRFPFRRTRETASMLYVRHKTVVSGIKRGLLQAASRCLIR</sequence>
<evidence type="ECO:0000313" key="2">
    <source>
        <dbReference type="Proteomes" id="UP000005837"/>
    </source>
</evidence>
<dbReference type="Proteomes" id="UP000005837">
    <property type="component" value="Unassembled WGS sequence"/>
</dbReference>
<comment type="caution">
    <text evidence="1">The sequence shown here is derived from an EMBL/GenBank/DDBJ whole genome shotgun (WGS) entry which is preliminary data.</text>
</comment>
<dbReference type="AlphaFoldDB" id="C0DWQ2"/>
<gene>
    <name evidence="1" type="ORF">EIKCOROL_01804</name>
</gene>
<dbReference type="EMBL" id="ACEA01000038">
    <property type="protein sequence ID" value="EEG23529.1"/>
    <property type="molecule type" value="Genomic_DNA"/>
</dbReference>
<accession>C0DWQ2</accession>
<organism evidence="1 2">
    <name type="scientific">Eikenella corrodens ATCC 23834</name>
    <dbReference type="NCBI Taxonomy" id="546274"/>
    <lineage>
        <taxon>Bacteria</taxon>
        <taxon>Pseudomonadati</taxon>
        <taxon>Pseudomonadota</taxon>
        <taxon>Betaproteobacteria</taxon>
        <taxon>Neisseriales</taxon>
        <taxon>Neisseriaceae</taxon>
        <taxon>Eikenella</taxon>
    </lineage>
</organism>
<dbReference type="HOGENOM" id="CLU_3117367_0_0_4"/>
<proteinExistence type="predicted"/>
<name>C0DWQ2_EIKCO</name>
<evidence type="ECO:0000313" key="1">
    <source>
        <dbReference type="EMBL" id="EEG23529.1"/>
    </source>
</evidence>
<reference evidence="1 2" key="1">
    <citation type="submission" date="2009-01" db="EMBL/GenBank/DDBJ databases">
        <authorList>
            <person name="Fulton L."/>
            <person name="Clifton S."/>
            <person name="Chinwalla A.T."/>
            <person name="Mitreva M."/>
            <person name="Sodergren E."/>
            <person name="Weinstock G."/>
            <person name="Clifton S."/>
            <person name="Dooling D.J."/>
            <person name="Fulton B."/>
            <person name="Minx P."/>
            <person name="Pepin K.H."/>
            <person name="Johnson M."/>
            <person name="Bhonagiri V."/>
            <person name="Nash W.E."/>
            <person name="Mardis E.R."/>
            <person name="Wilson R.K."/>
        </authorList>
    </citation>
    <scope>NUCLEOTIDE SEQUENCE [LARGE SCALE GENOMIC DNA]</scope>
    <source>
        <strain evidence="1 2">ATCC 23834</strain>
    </source>
</reference>